<keyword evidence="5 7" id="KW-0732">Signal</keyword>
<accession>A0A151MAR4</accession>
<dbReference type="SUPFAM" id="SSF47266">
    <property type="entry name" value="4-helical cytokines"/>
    <property type="match status" value="1"/>
</dbReference>
<evidence type="ECO:0000256" key="4">
    <source>
        <dbReference type="ARBA" id="ARBA00022525"/>
    </source>
</evidence>
<comment type="subcellular location">
    <subcellularLocation>
        <location evidence="1 7">Secreted</location>
    </subcellularLocation>
</comment>
<evidence type="ECO:0000256" key="1">
    <source>
        <dbReference type="ARBA" id="ARBA00004613"/>
    </source>
</evidence>
<dbReference type="SMART" id="SM00188">
    <property type="entry name" value="IL10"/>
    <property type="match status" value="1"/>
</dbReference>
<dbReference type="InterPro" id="IPR009079">
    <property type="entry name" value="4_helix_cytokine-like_core"/>
</dbReference>
<protein>
    <recommendedName>
        <fullName evidence="7">Interleukin family protein</fullName>
    </recommendedName>
</protein>
<feature type="disulfide bond" evidence="6">
    <location>
        <begin position="33"/>
        <end position="126"/>
    </location>
</feature>
<dbReference type="Pfam" id="PF00726">
    <property type="entry name" value="IL10"/>
    <property type="match status" value="1"/>
</dbReference>
<keyword evidence="3 7" id="KW-0202">Cytokine</keyword>
<gene>
    <name evidence="8" type="primary">IL34L</name>
    <name evidence="8" type="ORF">Y1Q_0003353</name>
</gene>
<dbReference type="PANTHER" id="PTHR48482">
    <property type="entry name" value="INTERLEUKIN-19-RELATED"/>
    <property type="match status" value="1"/>
</dbReference>
<feature type="disulfide bond" evidence="6">
    <location>
        <begin position="81"/>
        <end position="134"/>
    </location>
</feature>
<reference evidence="8 9" key="1">
    <citation type="journal article" date="2012" name="Genome Biol.">
        <title>Sequencing three crocodilian genomes to illuminate the evolution of archosaurs and amniotes.</title>
        <authorList>
            <person name="St John J.A."/>
            <person name="Braun E.L."/>
            <person name="Isberg S.R."/>
            <person name="Miles L.G."/>
            <person name="Chong A.Y."/>
            <person name="Gongora J."/>
            <person name="Dalzell P."/>
            <person name="Moran C."/>
            <person name="Bed'hom B."/>
            <person name="Abzhanov A."/>
            <person name="Burgess S.C."/>
            <person name="Cooksey A.M."/>
            <person name="Castoe T.A."/>
            <person name="Crawford N.G."/>
            <person name="Densmore L.D."/>
            <person name="Drew J.C."/>
            <person name="Edwards S.V."/>
            <person name="Faircloth B.C."/>
            <person name="Fujita M.K."/>
            <person name="Greenwold M.J."/>
            <person name="Hoffmann F.G."/>
            <person name="Howard J.M."/>
            <person name="Iguchi T."/>
            <person name="Janes D.E."/>
            <person name="Khan S.Y."/>
            <person name="Kohno S."/>
            <person name="de Koning A.J."/>
            <person name="Lance S.L."/>
            <person name="McCarthy F.M."/>
            <person name="McCormack J.E."/>
            <person name="Merchant M.E."/>
            <person name="Peterson D.G."/>
            <person name="Pollock D.D."/>
            <person name="Pourmand N."/>
            <person name="Raney B.J."/>
            <person name="Roessler K.A."/>
            <person name="Sanford J.R."/>
            <person name="Sawyer R.H."/>
            <person name="Schmidt C.J."/>
            <person name="Triplett E.W."/>
            <person name="Tuberville T.D."/>
            <person name="Venegas-Anaya M."/>
            <person name="Howard J.T."/>
            <person name="Jarvis E.D."/>
            <person name="Guillette L.J.Jr."/>
            <person name="Glenn T.C."/>
            <person name="Green R.E."/>
            <person name="Ray D.A."/>
        </authorList>
    </citation>
    <scope>NUCLEOTIDE SEQUENCE [LARGE SCALE GENOMIC DNA]</scope>
    <source>
        <strain evidence="8">KSC_2009_1</strain>
    </source>
</reference>
<feature type="disulfide bond" evidence="6">
    <location>
        <begin position="80"/>
        <end position="132"/>
    </location>
</feature>
<keyword evidence="9" id="KW-1185">Reference proteome</keyword>
<evidence type="ECO:0000256" key="7">
    <source>
        <dbReference type="RuleBase" id="RU368043"/>
    </source>
</evidence>
<evidence type="ECO:0000313" key="9">
    <source>
        <dbReference type="Proteomes" id="UP000050525"/>
    </source>
</evidence>
<dbReference type="GO" id="GO:0005615">
    <property type="term" value="C:extracellular space"/>
    <property type="evidence" value="ECO:0007669"/>
    <property type="project" value="UniProtKB-UniRule"/>
</dbReference>
<comment type="function">
    <text evidence="7">Immune regulatory cytokine.</text>
</comment>
<dbReference type="PANTHER" id="PTHR48482:SF3">
    <property type="entry name" value="INTERLEUKIN-19"/>
    <property type="match status" value="1"/>
</dbReference>
<dbReference type="STRING" id="8496.A0A151MAR4"/>
<proteinExistence type="inferred from homology"/>
<dbReference type="GO" id="GO:0005125">
    <property type="term" value="F:cytokine activity"/>
    <property type="evidence" value="ECO:0007669"/>
    <property type="project" value="UniProtKB-UniRule"/>
</dbReference>
<evidence type="ECO:0000256" key="3">
    <source>
        <dbReference type="ARBA" id="ARBA00022514"/>
    </source>
</evidence>
<dbReference type="EMBL" id="AKHW03006286">
    <property type="protein sequence ID" value="KYO21604.1"/>
    <property type="molecule type" value="Genomic_DNA"/>
</dbReference>
<evidence type="ECO:0000256" key="6">
    <source>
        <dbReference type="PIRSR" id="PIRSR620443-51"/>
    </source>
</evidence>
<dbReference type="Proteomes" id="UP000050525">
    <property type="component" value="Unassembled WGS sequence"/>
</dbReference>
<organism evidence="8 9">
    <name type="scientific">Alligator mississippiensis</name>
    <name type="common">American alligator</name>
    <dbReference type="NCBI Taxonomy" id="8496"/>
    <lineage>
        <taxon>Eukaryota</taxon>
        <taxon>Metazoa</taxon>
        <taxon>Chordata</taxon>
        <taxon>Craniata</taxon>
        <taxon>Vertebrata</taxon>
        <taxon>Euteleostomi</taxon>
        <taxon>Archelosauria</taxon>
        <taxon>Archosauria</taxon>
        <taxon>Crocodylia</taxon>
        <taxon>Alligatoridae</taxon>
        <taxon>Alligatorinae</taxon>
        <taxon>Alligator</taxon>
    </lineage>
</organism>
<dbReference type="InterPro" id="IPR020444">
    <property type="entry name" value="IL-24"/>
</dbReference>
<dbReference type="Gene3D" id="1.20.1250.10">
    <property type="match status" value="1"/>
</dbReference>
<keyword evidence="4 7" id="KW-0964">Secreted</keyword>
<feature type="signal peptide" evidence="7">
    <location>
        <begin position="1"/>
        <end position="19"/>
    </location>
</feature>
<dbReference type="InterPro" id="IPR020443">
    <property type="entry name" value="IL-10/19/20/24/26"/>
</dbReference>
<evidence type="ECO:0000256" key="2">
    <source>
        <dbReference type="ARBA" id="ARBA00008813"/>
    </source>
</evidence>
<keyword evidence="6" id="KW-1015">Disulfide bond</keyword>
<sequence length="177" mass="20545">MMKTMGCFSYLLALPFVFAITFSEGRKLRFGVCELHGTSLLEIKTYFDAIRGTVQDEDRVTDTVLLKKILLHNVPALESCCLLRHLLRFYVENVFRHYQATNPLLRRKTSSLSNSFLSVKTTLRQCHDQKKCTCGAEANRRLELFREEYEKLDHDTAAIKALGEMDILFKWMEKAKN</sequence>
<comment type="similarity">
    <text evidence="2 7">Belongs to the IL-10 family.</text>
</comment>
<dbReference type="AlphaFoldDB" id="A0A151MAR4"/>
<name>A0A151MAR4_ALLMI</name>
<comment type="caution">
    <text evidence="8">The sequence shown here is derived from an EMBL/GenBank/DDBJ whole genome shotgun (WGS) entry which is preliminary data.</text>
</comment>
<dbReference type="eggNOG" id="ENOG502S5RZ">
    <property type="taxonomic scope" value="Eukaryota"/>
</dbReference>
<dbReference type="PRINTS" id="PR01937">
    <property type="entry name" value="INTRLEUKIN24"/>
</dbReference>
<feature type="chain" id="PRO_5031606767" description="Interleukin family protein" evidence="7">
    <location>
        <begin position="20"/>
        <end position="177"/>
    </location>
</feature>
<evidence type="ECO:0000313" key="8">
    <source>
        <dbReference type="EMBL" id="KYO21604.1"/>
    </source>
</evidence>
<evidence type="ECO:0000256" key="5">
    <source>
        <dbReference type="ARBA" id="ARBA00022729"/>
    </source>
</evidence>